<accession>A0A6L6WYV0</accession>
<proteinExistence type="predicted"/>
<name>A0A6L6WYV0_9ACTN</name>
<feature type="region of interest" description="Disordered" evidence="1">
    <location>
        <begin position="23"/>
        <end position="73"/>
    </location>
</feature>
<feature type="compositionally biased region" description="Gly residues" evidence="1">
    <location>
        <begin position="48"/>
        <end position="69"/>
    </location>
</feature>
<dbReference type="RefSeq" id="WP_157166460.1">
    <property type="nucleotide sequence ID" value="NZ_WPNZ01000009.1"/>
</dbReference>
<dbReference type="PROSITE" id="PS51257">
    <property type="entry name" value="PROKAR_LIPOPROTEIN"/>
    <property type="match status" value="1"/>
</dbReference>
<keyword evidence="3" id="KW-1185">Reference proteome</keyword>
<organism evidence="2 3">
    <name type="scientific">Streptomyces typhae</name>
    <dbReference type="NCBI Taxonomy" id="2681492"/>
    <lineage>
        <taxon>Bacteria</taxon>
        <taxon>Bacillati</taxon>
        <taxon>Actinomycetota</taxon>
        <taxon>Actinomycetes</taxon>
        <taxon>Kitasatosporales</taxon>
        <taxon>Streptomycetaceae</taxon>
        <taxon>Streptomyces</taxon>
    </lineage>
</organism>
<gene>
    <name evidence="2" type="ORF">GPA10_18495</name>
</gene>
<comment type="caution">
    <text evidence="2">The sequence shown here is derived from an EMBL/GenBank/DDBJ whole genome shotgun (WGS) entry which is preliminary data.</text>
</comment>
<evidence type="ECO:0008006" key="4">
    <source>
        <dbReference type="Google" id="ProtNLM"/>
    </source>
</evidence>
<evidence type="ECO:0000313" key="3">
    <source>
        <dbReference type="Proteomes" id="UP000483802"/>
    </source>
</evidence>
<dbReference type="AlphaFoldDB" id="A0A6L6WYV0"/>
<evidence type="ECO:0000256" key="1">
    <source>
        <dbReference type="SAM" id="MobiDB-lite"/>
    </source>
</evidence>
<evidence type="ECO:0000313" key="2">
    <source>
        <dbReference type="EMBL" id="MVO86692.1"/>
    </source>
</evidence>
<reference evidence="2 3" key="1">
    <citation type="submission" date="2019-11" db="EMBL/GenBank/DDBJ databases">
        <title>Streptomyces typhae sp. nov., a novel endophytic actinomycete isolated from the root of cattail pollen (Typha angustifolia L.).</title>
        <authorList>
            <person name="Peng C."/>
        </authorList>
    </citation>
    <scope>NUCLEOTIDE SEQUENCE [LARGE SCALE GENOMIC DNA]</scope>
    <source>
        <strain evidence="3">p1417</strain>
    </source>
</reference>
<dbReference type="Proteomes" id="UP000483802">
    <property type="component" value="Unassembled WGS sequence"/>
</dbReference>
<protein>
    <recommendedName>
        <fullName evidence="4">Lipoprotein</fullName>
    </recommendedName>
</protein>
<sequence length="168" mass="16554">MRVRSMAICASVAVGLVLTGCSSDGDSDSAGGEDKADKGSDSASRTPGGSGSGDSDGADGSSGAGGGSLEGSWVATTGGKPVALVVSGKRATLVGEHVCNGSAGEKAGSRTIELKCADGDMDRSQGRVESVDDKTLKVAWQGFGKDEFLKTEGGKLPEGLATAGLPRS</sequence>
<dbReference type="EMBL" id="WPNZ01000009">
    <property type="protein sequence ID" value="MVO86692.1"/>
    <property type="molecule type" value="Genomic_DNA"/>
</dbReference>